<dbReference type="InterPro" id="IPR036163">
    <property type="entry name" value="HMA_dom_sf"/>
</dbReference>
<evidence type="ECO:0000256" key="2">
    <source>
        <dbReference type="ARBA" id="ARBA00022723"/>
    </source>
</evidence>
<evidence type="ECO:0000313" key="6">
    <source>
        <dbReference type="EMBL" id="KAJ4838839.1"/>
    </source>
</evidence>
<name>A0A9Q0FY27_9ROSI</name>
<keyword evidence="2" id="KW-0479">Metal-binding</keyword>
<dbReference type="Gene3D" id="3.30.70.100">
    <property type="match status" value="1"/>
</dbReference>
<dbReference type="Proteomes" id="UP001141552">
    <property type="component" value="Unassembled WGS sequence"/>
</dbReference>
<organism evidence="6 7">
    <name type="scientific">Turnera subulata</name>
    <dbReference type="NCBI Taxonomy" id="218843"/>
    <lineage>
        <taxon>Eukaryota</taxon>
        <taxon>Viridiplantae</taxon>
        <taxon>Streptophyta</taxon>
        <taxon>Embryophyta</taxon>
        <taxon>Tracheophyta</taxon>
        <taxon>Spermatophyta</taxon>
        <taxon>Magnoliopsida</taxon>
        <taxon>eudicotyledons</taxon>
        <taxon>Gunneridae</taxon>
        <taxon>Pentapetalae</taxon>
        <taxon>rosids</taxon>
        <taxon>fabids</taxon>
        <taxon>Malpighiales</taxon>
        <taxon>Passifloraceae</taxon>
        <taxon>Turnera</taxon>
    </lineage>
</organism>
<gene>
    <name evidence="6" type="ORF">Tsubulata_013938</name>
</gene>
<evidence type="ECO:0000256" key="1">
    <source>
        <dbReference type="ARBA" id="ARBA00022481"/>
    </source>
</evidence>
<evidence type="ECO:0000256" key="3">
    <source>
        <dbReference type="ARBA" id="ARBA00023288"/>
    </source>
</evidence>
<dbReference type="OrthoDB" id="1110082at2759"/>
<keyword evidence="4" id="KW-0636">Prenylation</keyword>
<comment type="similarity">
    <text evidence="5">Belongs to the HIPP family.</text>
</comment>
<evidence type="ECO:0000313" key="7">
    <source>
        <dbReference type="Proteomes" id="UP001141552"/>
    </source>
</evidence>
<evidence type="ECO:0000256" key="4">
    <source>
        <dbReference type="ARBA" id="ARBA00023289"/>
    </source>
</evidence>
<reference evidence="6" key="1">
    <citation type="submission" date="2022-02" db="EMBL/GenBank/DDBJ databases">
        <authorList>
            <person name="Henning P.M."/>
            <person name="McCubbin A.G."/>
            <person name="Shore J.S."/>
        </authorList>
    </citation>
    <scope>NUCLEOTIDE SEQUENCE</scope>
    <source>
        <strain evidence="6">F60SS</strain>
        <tissue evidence="6">Leaves</tissue>
    </source>
</reference>
<dbReference type="AlphaFoldDB" id="A0A9Q0FY27"/>
<proteinExistence type="inferred from homology"/>
<keyword evidence="7" id="KW-1185">Reference proteome</keyword>
<dbReference type="EMBL" id="JAKUCV010003465">
    <property type="protein sequence ID" value="KAJ4838839.1"/>
    <property type="molecule type" value="Genomic_DNA"/>
</dbReference>
<evidence type="ECO:0000256" key="5">
    <source>
        <dbReference type="ARBA" id="ARBA00024045"/>
    </source>
</evidence>
<dbReference type="PANTHER" id="PTHR45868:SF22">
    <property type="entry name" value="METAL ION-BINDING PROTEIN"/>
    <property type="match status" value="1"/>
</dbReference>
<keyword evidence="1" id="KW-0488">Methylation</keyword>
<protein>
    <recommendedName>
        <fullName evidence="8">HMA domain-containing protein</fullName>
    </recommendedName>
</protein>
<dbReference type="PANTHER" id="PTHR45868">
    <property type="entry name" value="HEAVY METAL-ASSOCIATED ISOPRENYLATED PLANT PROTEIN 33-RELATED"/>
    <property type="match status" value="1"/>
</dbReference>
<sequence length="177" mass="20393">MTIDENLYKYLRPPIPKSHKFYTPYTSRKPVTPSFSFCSKFKMFPSLAPSSRHMSCGLKVDTQTPGWYKKLTKLLKKIDGVSYSIDAEAGMAYITGRVDSENLLKKLAKVKKHAELCWVETGNQNSMHLQGNNGYHHHHQYYPVPPAYPVNNYYPQGPQPYPYYGYGGGHYRYPTWA</sequence>
<evidence type="ECO:0008006" key="8">
    <source>
        <dbReference type="Google" id="ProtNLM"/>
    </source>
</evidence>
<reference evidence="6" key="2">
    <citation type="journal article" date="2023" name="Plants (Basel)">
        <title>Annotation of the Turnera subulata (Passifloraceae) Draft Genome Reveals the S-Locus Evolved after the Divergence of Turneroideae from Passifloroideae in a Stepwise Manner.</title>
        <authorList>
            <person name="Henning P.M."/>
            <person name="Roalson E.H."/>
            <person name="Mir W."/>
            <person name="McCubbin A.G."/>
            <person name="Shore J.S."/>
        </authorList>
    </citation>
    <scope>NUCLEOTIDE SEQUENCE</scope>
    <source>
        <strain evidence="6">F60SS</strain>
    </source>
</reference>
<comment type="caution">
    <text evidence="6">The sequence shown here is derived from an EMBL/GenBank/DDBJ whole genome shotgun (WGS) entry which is preliminary data.</text>
</comment>
<dbReference type="GO" id="GO:0046872">
    <property type="term" value="F:metal ion binding"/>
    <property type="evidence" value="ECO:0007669"/>
    <property type="project" value="UniProtKB-KW"/>
</dbReference>
<dbReference type="SUPFAM" id="SSF55008">
    <property type="entry name" value="HMA, heavy metal-associated domain"/>
    <property type="match status" value="1"/>
</dbReference>
<accession>A0A9Q0FY27</accession>
<keyword evidence="3" id="KW-0449">Lipoprotein</keyword>